<feature type="transmembrane region" description="Helical" evidence="1">
    <location>
        <begin position="123"/>
        <end position="143"/>
    </location>
</feature>
<evidence type="ECO:0000313" key="3">
    <source>
        <dbReference type="Proteomes" id="UP000194474"/>
    </source>
</evidence>
<feature type="transmembrane region" description="Helical" evidence="1">
    <location>
        <begin position="65"/>
        <end position="87"/>
    </location>
</feature>
<dbReference type="RefSeq" id="WP_170926360.1">
    <property type="nucleotide sequence ID" value="NZ_FXWK01000001.1"/>
</dbReference>
<feature type="transmembrane region" description="Helical" evidence="1">
    <location>
        <begin position="6"/>
        <end position="27"/>
    </location>
</feature>
<reference evidence="3" key="1">
    <citation type="submission" date="2017-04" db="EMBL/GenBank/DDBJ databases">
        <authorList>
            <person name="Varghese N."/>
            <person name="Submissions S."/>
        </authorList>
    </citation>
    <scope>NUCLEOTIDE SEQUENCE [LARGE SCALE GENOMIC DNA]</scope>
</reference>
<keyword evidence="1" id="KW-0812">Transmembrane</keyword>
<evidence type="ECO:0008006" key="4">
    <source>
        <dbReference type="Google" id="ProtNLM"/>
    </source>
</evidence>
<evidence type="ECO:0000313" key="2">
    <source>
        <dbReference type="EMBL" id="SMQ64873.1"/>
    </source>
</evidence>
<keyword evidence="3" id="KW-1185">Reference proteome</keyword>
<dbReference type="Pfam" id="PF06197">
    <property type="entry name" value="DUF998"/>
    <property type="match status" value="1"/>
</dbReference>
<dbReference type="InterPro" id="IPR009339">
    <property type="entry name" value="DUF998"/>
</dbReference>
<accession>A0A1Y6EX73</accession>
<name>A0A1Y6EX73_9HYPH</name>
<organism evidence="2 3">
    <name type="scientific">Devosia lucknowensis</name>
    <dbReference type="NCBI Taxonomy" id="1096929"/>
    <lineage>
        <taxon>Bacteria</taxon>
        <taxon>Pseudomonadati</taxon>
        <taxon>Pseudomonadota</taxon>
        <taxon>Alphaproteobacteria</taxon>
        <taxon>Hyphomicrobiales</taxon>
        <taxon>Devosiaceae</taxon>
        <taxon>Devosia</taxon>
    </lineage>
</organism>
<dbReference type="Proteomes" id="UP000194474">
    <property type="component" value="Unassembled WGS sequence"/>
</dbReference>
<keyword evidence="1" id="KW-0472">Membrane</keyword>
<dbReference type="AlphaFoldDB" id="A0A1Y6EX73"/>
<sequence length="239" mass="25345">MTSQERWGAICWLLSAEFFAAQLIAHLAAPGHDLFLYDISLLGISSCGVFEVATSGNSDLVCSPLHHVFNVGIVLQGALIILGVWLTRNLWPTDLFASWGLLLLGLGGIGAMMVGAFPVDDHMLLHIVGAVTAIAGPGVAFLLLARSLWDHAPSLARWTLMVGVIVLLAGLGHALGGQPFGRGTMERLAVWPQTLWYIGLGAAMLTQSVTAGAHFRPRIAARNVVAGSTALRRRPAPSN</sequence>
<evidence type="ECO:0000256" key="1">
    <source>
        <dbReference type="SAM" id="Phobius"/>
    </source>
</evidence>
<feature type="transmembrane region" description="Helical" evidence="1">
    <location>
        <begin position="99"/>
        <end position="117"/>
    </location>
</feature>
<gene>
    <name evidence="2" type="ORF">SAMN06295905_1082</name>
</gene>
<proteinExistence type="predicted"/>
<feature type="transmembrane region" description="Helical" evidence="1">
    <location>
        <begin position="155"/>
        <end position="175"/>
    </location>
</feature>
<protein>
    <recommendedName>
        <fullName evidence="4">DUF998 domain-containing protein</fullName>
    </recommendedName>
</protein>
<dbReference type="EMBL" id="FXWK01000001">
    <property type="protein sequence ID" value="SMQ64873.1"/>
    <property type="molecule type" value="Genomic_DNA"/>
</dbReference>
<feature type="transmembrane region" description="Helical" evidence="1">
    <location>
        <begin position="195"/>
        <end position="215"/>
    </location>
</feature>
<keyword evidence="1" id="KW-1133">Transmembrane helix</keyword>